<reference evidence="4" key="1">
    <citation type="submission" date="2022-12" db="EMBL/GenBank/DDBJ databases">
        <title>Reference genome sequencing for broad-spectrum identification of bacterial and archaeal isolates by mass spectrometry.</title>
        <authorList>
            <person name="Sekiguchi Y."/>
            <person name="Tourlousse D.M."/>
        </authorList>
    </citation>
    <scope>NUCLEOTIDE SEQUENCE</scope>
    <source>
        <strain evidence="4">5-2</strain>
    </source>
</reference>
<feature type="compositionally biased region" description="Low complexity" evidence="2">
    <location>
        <begin position="15"/>
        <end position="67"/>
    </location>
</feature>
<dbReference type="CDD" id="cd00085">
    <property type="entry name" value="HNHc"/>
    <property type="match status" value="1"/>
</dbReference>
<keyword evidence="5" id="KW-1185">Reference proteome</keyword>
<keyword evidence="4" id="KW-0255">Endonuclease</keyword>
<dbReference type="GO" id="GO:0004519">
    <property type="term" value="F:endonuclease activity"/>
    <property type="evidence" value="ECO:0007669"/>
    <property type="project" value="UniProtKB-KW"/>
</dbReference>
<feature type="domain" description="HNH nuclease" evidence="3">
    <location>
        <begin position="500"/>
        <end position="550"/>
    </location>
</feature>
<evidence type="ECO:0000256" key="2">
    <source>
        <dbReference type="SAM" id="MobiDB-lite"/>
    </source>
</evidence>
<sequence>MENTTPQDDGDRPGGDAPHPGAAPSSADVSGPPGASGAAGASGASGASGPADRAAAAGSSGTADSSGTVDALDQAAAQLADLVAAPSARAVLAEIVTSTLHAFTRTRSTRDPLPDTAPGSGEEALAVLAGLDHLRSALAAIDSTWQVRAEQRIARDDEARDVPASRRGKGASHEISLARRVSPSSGSYSLAAARRLVQQLPGTASVLRRGRLTAEQASTVATTLDGASPETCAQIDRLIAEDPDALQGRGRRRLASDLRGMIQQLEPEGSRDRAERAARARHLTMTPLADGMARISAVLPGLDATSVMQTLHARSESLRAGGARTSARALEADLLVDAVLRAAPMSGALAPTASRPRLDLGVVITDRALLGRGDEDECALLEGYGTIPAHVITDTLQGCPPGRIREAGPDGPQDDVGPPPAADRIGDAEPACPIEGAEPVDAVHDGQVEPPAPEPPPPGPPAPLEHPDHEAAAVFRRLYASPRPGELVAMESRARAFPVGLSRLIRLRDVTCRTPWCNAVIRHIDHVLPHHRGGPTSYENGQGLCVRCNLAKEHGTWEVTAVGGDGRDAGSAPATDTGSDPTTDTATSGSTRHRWTSPHGAVGYSSPPRVIPPPLRPADASRPSESESSGAEDGIAPPGDGADSP</sequence>
<keyword evidence="4" id="KW-0378">Hydrolase</keyword>
<accession>A0ABQ5RJ17</accession>
<feature type="region of interest" description="Disordered" evidence="2">
    <location>
        <begin position="1"/>
        <end position="67"/>
    </location>
</feature>
<dbReference type="Pfam" id="PF01844">
    <property type="entry name" value="HNH"/>
    <property type="match status" value="1"/>
</dbReference>
<dbReference type="Pfam" id="PF02720">
    <property type="entry name" value="DUF222"/>
    <property type="match status" value="1"/>
</dbReference>
<feature type="region of interest" description="Disordered" evidence="2">
    <location>
        <begin position="398"/>
        <end position="467"/>
    </location>
</feature>
<dbReference type="InterPro" id="IPR003870">
    <property type="entry name" value="DUF222"/>
</dbReference>
<keyword evidence="4" id="KW-0540">Nuclease</keyword>
<dbReference type="SMART" id="SM00507">
    <property type="entry name" value="HNHc"/>
    <property type="match status" value="1"/>
</dbReference>
<comment type="similarity">
    <text evidence="1">Belongs to the Rv1128c/1148c/1588c/1702c/1945/3466 family.</text>
</comment>
<evidence type="ECO:0000313" key="5">
    <source>
        <dbReference type="Proteomes" id="UP001144451"/>
    </source>
</evidence>
<evidence type="ECO:0000259" key="3">
    <source>
        <dbReference type="SMART" id="SM00507"/>
    </source>
</evidence>
<gene>
    <name evidence="4" type="ORF">BCONGLO52_27050</name>
</gene>
<dbReference type="RefSeq" id="WP_206516121.1">
    <property type="nucleotide sequence ID" value="NZ_BSDQ01000001.1"/>
</dbReference>
<dbReference type="InterPro" id="IPR003615">
    <property type="entry name" value="HNH_nuc"/>
</dbReference>
<dbReference type="GeneID" id="78119608"/>
<evidence type="ECO:0000313" key="4">
    <source>
        <dbReference type="EMBL" id="GLI31864.1"/>
    </source>
</evidence>
<comment type="caution">
    <text evidence="4">The sequence shown here is derived from an EMBL/GenBank/DDBJ whole genome shotgun (WGS) entry which is preliminary data.</text>
</comment>
<protein>
    <submittedName>
        <fullName evidence="4">HNH endonuclease</fullName>
    </submittedName>
</protein>
<evidence type="ECO:0000256" key="1">
    <source>
        <dbReference type="ARBA" id="ARBA00023450"/>
    </source>
</evidence>
<name>A0ABQ5RJ17_9MICO</name>
<dbReference type="Gene3D" id="1.10.30.50">
    <property type="match status" value="1"/>
</dbReference>
<proteinExistence type="inferred from homology"/>
<feature type="compositionally biased region" description="Polar residues" evidence="2">
    <location>
        <begin position="574"/>
        <end position="590"/>
    </location>
</feature>
<dbReference type="InterPro" id="IPR002711">
    <property type="entry name" value="HNH"/>
</dbReference>
<feature type="compositionally biased region" description="Pro residues" evidence="2">
    <location>
        <begin position="450"/>
        <end position="464"/>
    </location>
</feature>
<dbReference type="Proteomes" id="UP001144451">
    <property type="component" value="Unassembled WGS sequence"/>
</dbReference>
<organism evidence="4 5">
    <name type="scientific">Brachybacterium conglomeratum</name>
    <dbReference type="NCBI Taxonomy" id="47846"/>
    <lineage>
        <taxon>Bacteria</taxon>
        <taxon>Bacillati</taxon>
        <taxon>Actinomycetota</taxon>
        <taxon>Actinomycetes</taxon>
        <taxon>Micrococcales</taxon>
        <taxon>Dermabacteraceae</taxon>
        <taxon>Brachybacterium</taxon>
    </lineage>
</organism>
<feature type="region of interest" description="Disordered" evidence="2">
    <location>
        <begin position="560"/>
        <end position="645"/>
    </location>
</feature>
<dbReference type="EMBL" id="BSDQ01000001">
    <property type="protein sequence ID" value="GLI31864.1"/>
    <property type="molecule type" value="Genomic_DNA"/>
</dbReference>